<reference evidence="6" key="1">
    <citation type="journal article" date="2011" name="PLoS Genet.">
        <title>Azospirillum genomes reveal transition of bacteria from aquatic to terrestrial environments.</title>
        <authorList>
            <person name="Wisniewski-Dye F."/>
            <person name="Borziak K."/>
            <person name="Khalsa-Moyers G."/>
            <person name="Alexandre G."/>
            <person name="Sukharnikov L.O."/>
            <person name="Wuichet K."/>
            <person name="Hurst G.B."/>
            <person name="McDonald W.H."/>
            <person name="Robertson J.S."/>
            <person name="Barbe V."/>
            <person name="Calteau A."/>
            <person name="Rouy Z."/>
            <person name="Mangenot S."/>
            <person name="Prigent-Combaret C."/>
            <person name="Normand P."/>
            <person name="Boyer M."/>
            <person name="Siguier P."/>
            <person name="Dessaux Y."/>
            <person name="Elmerich C."/>
            <person name="Condemine G."/>
            <person name="Krishnen G."/>
            <person name="Kennedy I."/>
            <person name="Paterson A.H."/>
            <person name="Gonzalez V."/>
            <person name="Mavingui P."/>
            <person name="Zhulin I.B."/>
        </authorList>
    </citation>
    <scope>NUCLEOTIDE SEQUENCE [LARGE SCALE GENOMIC DNA]</scope>
    <source>
        <strain evidence="6">4B</strain>
    </source>
</reference>
<dbReference type="PROSITE" id="PS50994">
    <property type="entry name" value="INTEGRASE"/>
    <property type="match status" value="1"/>
</dbReference>
<dbReference type="Proteomes" id="UP000005667">
    <property type="component" value="Plasmid AZO_p1"/>
</dbReference>
<organism evidence="5 6">
    <name type="scientific">Azospirillum lipoferum (strain 4B)</name>
    <dbReference type="NCBI Taxonomy" id="862719"/>
    <lineage>
        <taxon>Bacteria</taxon>
        <taxon>Pseudomonadati</taxon>
        <taxon>Pseudomonadota</taxon>
        <taxon>Alphaproteobacteria</taxon>
        <taxon>Rhodospirillales</taxon>
        <taxon>Azospirillaceae</taxon>
        <taxon>Azospirillum</taxon>
    </lineage>
</organism>
<dbReference type="Gene3D" id="3.30.420.10">
    <property type="entry name" value="Ribonuclease H-like superfamily/Ribonuclease H"/>
    <property type="match status" value="1"/>
</dbReference>
<comment type="similarity">
    <text evidence="1">Belongs to the transposase IS21/IS408/IS1162 family.</text>
</comment>
<feature type="region of interest" description="Disordered" evidence="2">
    <location>
        <begin position="1"/>
        <end position="42"/>
    </location>
</feature>
<proteinExistence type="inferred from homology"/>
<reference evidence="5" key="2">
    <citation type="submission" date="2011-11" db="EMBL/GenBank/DDBJ databases">
        <authorList>
            <person name="Genoscope - CEA"/>
        </authorList>
    </citation>
    <scope>NUCLEOTIDE SEQUENCE</scope>
    <source>
        <strain evidence="5">4B</strain>
        <plasmid evidence="4">AZO_p1</plasmid>
        <plasmid evidence="5">AZO_p2</plasmid>
    </source>
</reference>
<evidence type="ECO:0000313" key="6">
    <source>
        <dbReference type="Proteomes" id="UP000005667"/>
    </source>
</evidence>
<evidence type="ECO:0000313" key="4">
    <source>
        <dbReference type="EMBL" id="CBS89205.2"/>
    </source>
</evidence>
<geneLocation type="plasmid" evidence="4 6">
    <name>AZO_p1</name>
</geneLocation>
<name>G7ZCB2_AZOL4</name>
<sequence>MTLRKTHTQAVAAAKADISERSARAIDNDPRPPSQRKAKRTWRTRKDPLLAVWPRVEEMLKETPGLLAVSIFEALQEESGGDDVPDGVRRTLERRIARWRALHGPDQDVFFPQCHPPGRQALSDFTVADDLGVTLAGALFPHRLYHFRLAYSGWEHVRVILGGESFTAVAEGLQEALWGLGGVPAEHRTDSLSAAFKNLNRDAQEDFTRRYTELCRHYGMEGTRNNPGVANENGSIEVSHAHLKRRIDQALLRRHSRDFASLDDYRGFLARLVERHNTRRRALVSAERAVLGALPEHRTADFAALTVPVTRNSTISVDKVLYTVPSRLIGQKLKIHLHDDRLEGFLGATSVITLERGRASGNHRGHVIDFHHVIGTLKRKPQALRHLIYRDALFPRPVYRQVWEALDAELPARRACRVMVGLLALAADGGCEAALAQRLEDLLAAGDLPDLEALTAALRPKPATVTDVAITPPDPAGYDRLLPAATREIPA</sequence>
<evidence type="ECO:0000259" key="3">
    <source>
        <dbReference type="PROSITE" id="PS50994"/>
    </source>
</evidence>
<dbReference type="PANTHER" id="PTHR35004:SF7">
    <property type="entry name" value="INTEGRASE PROTEIN"/>
    <property type="match status" value="1"/>
</dbReference>
<dbReference type="Pfam" id="PF22483">
    <property type="entry name" value="Mu-transpos_C_2"/>
    <property type="match status" value="1"/>
</dbReference>
<dbReference type="GO" id="GO:0015074">
    <property type="term" value="P:DNA integration"/>
    <property type="evidence" value="ECO:0007669"/>
    <property type="project" value="InterPro"/>
</dbReference>
<keyword evidence="5" id="KW-0614">Plasmid</keyword>
<dbReference type="KEGG" id="ali:AZOLI_p20043"/>
<dbReference type="KEGG" id="ali:AZOLI_p11034"/>
<dbReference type="InterPro" id="IPR001584">
    <property type="entry name" value="Integrase_cat-core"/>
</dbReference>
<dbReference type="OrthoDB" id="525881at2"/>
<geneLocation type="plasmid" evidence="5 6">
    <name>AZO_p2</name>
</geneLocation>
<dbReference type="HOGENOM" id="CLU_034060_1_0_5"/>
<protein>
    <submittedName>
        <fullName evidence="5">Transposase of ISAli13, IS21 family, ORFA</fullName>
    </submittedName>
</protein>
<dbReference type="Proteomes" id="UP000005667">
    <property type="component" value="Plasmid AZO_p2"/>
</dbReference>
<dbReference type="AlphaFoldDB" id="G7ZCB2"/>
<dbReference type="InterPro" id="IPR012337">
    <property type="entry name" value="RNaseH-like_sf"/>
</dbReference>
<dbReference type="NCBIfam" id="NF033546">
    <property type="entry name" value="transpos_IS21"/>
    <property type="match status" value="1"/>
</dbReference>
<dbReference type="PANTHER" id="PTHR35004">
    <property type="entry name" value="TRANSPOSASE RV3428C-RELATED"/>
    <property type="match status" value="1"/>
</dbReference>
<dbReference type="SUPFAM" id="SSF53098">
    <property type="entry name" value="Ribonuclease H-like"/>
    <property type="match status" value="1"/>
</dbReference>
<accession>G7ZCB2</accession>
<evidence type="ECO:0000256" key="2">
    <source>
        <dbReference type="SAM" id="MobiDB-lite"/>
    </source>
</evidence>
<feature type="domain" description="Integrase catalytic" evidence="3">
    <location>
        <begin position="113"/>
        <end position="303"/>
    </location>
</feature>
<dbReference type="EMBL" id="FQ311869">
    <property type="protein sequence ID" value="CBS89205.2"/>
    <property type="molecule type" value="Genomic_DNA"/>
</dbReference>
<keyword evidence="6" id="KW-1185">Reference proteome</keyword>
<gene>
    <name evidence="4" type="ordered locus">AZOLI_p11034</name>
    <name evidence="5" type="ordered locus">AZOLI_p20043</name>
</gene>
<evidence type="ECO:0000256" key="1">
    <source>
        <dbReference type="ARBA" id="ARBA00009277"/>
    </source>
</evidence>
<dbReference type="EMBL" id="FQ311870">
    <property type="protein sequence ID" value="CBS89239.1"/>
    <property type="molecule type" value="Genomic_DNA"/>
</dbReference>
<evidence type="ECO:0000313" key="5">
    <source>
        <dbReference type="EMBL" id="CBS89239.1"/>
    </source>
</evidence>
<feature type="compositionally biased region" description="Basic and acidic residues" evidence="2">
    <location>
        <begin position="17"/>
        <end position="30"/>
    </location>
</feature>
<dbReference type="GO" id="GO:0003676">
    <property type="term" value="F:nucleic acid binding"/>
    <property type="evidence" value="ECO:0007669"/>
    <property type="project" value="InterPro"/>
</dbReference>
<dbReference type="InterPro" id="IPR036397">
    <property type="entry name" value="RNaseH_sf"/>
</dbReference>
<dbReference type="InterPro" id="IPR054353">
    <property type="entry name" value="IstA-like_C"/>
</dbReference>